<protein>
    <submittedName>
        <fullName evidence="2">Uncharacterized protein</fullName>
    </submittedName>
</protein>
<organism evidence="2">
    <name type="scientific">Anguilla anguilla</name>
    <name type="common">European freshwater eel</name>
    <name type="synonym">Muraena anguilla</name>
    <dbReference type="NCBI Taxonomy" id="7936"/>
    <lineage>
        <taxon>Eukaryota</taxon>
        <taxon>Metazoa</taxon>
        <taxon>Chordata</taxon>
        <taxon>Craniata</taxon>
        <taxon>Vertebrata</taxon>
        <taxon>Euteleostomi</taxon>
        <taxon>Actinopterygii</taxon>
        <taxon>Neopterygii</taxon>
        <taxon>Teleostei</taxon>
        <taxon>Anguilliformes</taxon>
        <taxon>Anguillidae</taxon>
        <taxon>Anguilla</taxon>
    </lineage>
</organism>
<reference evidence="2" key="2">
    <citation type="journal article" date="2015" name="Fish Shellfish Immunol.">
        <title>Early steps in the European eel (Anguilla anguilla)-Vibrio vulnificus interaction in the gills: Role of the RtxA13 toxin.</title>
        <authorList>
            <person name="Callol A."/>
            <person name="Pajuelo D."/>
            <person name="Ebbesson L."/>
            <person name="Teles M."/>
            <person name="MacKenzie S."/>
            <person name="Amaro C."/>
        </authorList>
    </citation>
    <scope>NUCLEOTIDE SEQUENCE</scope>
</reference>
<dbReference type="EMBL" id="GBXM01089771">
    <property type="protein sequence ID" value="JAH18806.1"/>
    <property type="molecule type" value="Transcribed_RNA"/>
</dbReference>
<keyword evidence="1" id="KW-1133">Transmembrane helix</keyword>
<reference evidence="2" key="1">
    <citation type="submission" date="2014-11" db="EMBL/GenBank/DDBJ databases">
        <authorList>
            <person name="Amaro Gonzalez C."/>
        </authorList>
    </citation>
    <scope>NUCLEOTIDE SEQUENCE</scope>
</reference>
<feature type="transmembrane region" description="Helical" evidence="1">
    <location>
        <begin position="20"/>
        <end position="45"/>
    </location>
</feature>
<accession>A0A0E9QPF5</accession>
<name>A0A0E9QPF5_ANGAN</name>
<dbReference type="AlphaFoldDB" id="A0A0E9QPF5"/>
<proteinExistence type="predicted"/>
<keyword evidence="1" id="KW-0472">Membrane</keyword>
<evidence type="ECO:0000313" key="2">
    <source>
        <dbReference type="EMBL" id="JAH18806.1"/>
    </source>
</evidence>
<evidence type="ECO:0000256" key="1">
    <source>
        <dbReference type="SAM" id="Phobius"/>
    </source>
</evidence>
<sequence length="61" mass="7519">MKLNADLLSHIMTDLLYSFSLRYCMTLYFMLLLFVFFYLVVLLQVHYVCHLISMWFCIMYF</sequence>
<keyword evidence="1" id="KW-0812">Transmembrane</keyword>